<evidence type="ECO:0000313" key="1">
    <source>
        <dbReference type="EMBL" id="EER10896.1"/>
    </source>
</evidence>
<gene>
    <name evidence="1" type="ORF">Pmar_PMAR021371</name>
</gene>
<keyword evidence="2" id="KW-1185">Reference proteome</keyword>
<accession>C5KX40</accession>
<dbReference type="OrthoDB" id="425947at2759"/>
<dbReference type="Proteomes" id="UP000007800">
    <property type="component" value="Unassembled WGS sequence"/>
</dbReference>
<protein>
    <submittedName>
        <fullName evidence="1">Uncharacterized protein</fullName>
    </submittedName>
</protein>
<dbReference type="EMBL" id="GG677119">
    <property type="protein sequence ID" value="EER10896.1"/>
    <property type="molecule type" value="Genomic_DNA"/>
</dbReference>
<dbReference type="AlphaFoldDB" id="C5KX40"/>
<sequence>MQPRSARRWSLLSRRVRAFSTEVGFPANADTILELYAPHLERSQQKVAFHVANLMKLAKFRDDIKVDDPRYLSLLAEISRYRSSLTSQMLCVVVEALGRLGRPELLSGEYTAVVLEFLEEAIFALILSSLEYLATDVLTVVAKTFALADLCTAILSSERHRKKNPSSARGELAYESIIAELLADKEKLSANDLAQALRGLSIAYGRVPERFDGIENLAEALLACKEPPRALAFSVASLIDLNLPNHAYQLLRKHLDVTEKRKIRSTRNAVEIIRVMTRLKSSEDRKWWRAAVTGLASLNTTQALILLRAITEGRTSRVYPSKELYKGIVPLLMMEILREIRTLPPSTIAFTLRSCVKLQYWDSDFLAGASKVFLDKMEETNYSEQVVAIITVPNGHSSDGLLEDPPLEDFSTLADGITKELPSSLIRDDFSNADIIVLILGYSRLSQAGRSPEDSKTAVLALHRAIYGRMNSLDLSSMCFSWFLIAVSELSDPALQGPIALATAQKISQPGIVVRTQDAANVILALQKSTSGIKDIEKLVREPLRVACMKAIVDKSGGKEEINYCDHLLTLAMAGPEALRLDSEQIGEIVSILVERISELSQQQQVQEMLLPSTSNLRTKSSDLLALCWSQLKLTQYLTRSGDSLSGENRKFLGRLRRTMHHAVEQRRIPWPELCENIQLLHSAGVFDSLSYEARSELWRSASYRQKKGVPRPERREGLLRAGVDPRSGLKGLHKKFRTPAVTKHAHFQIAENKLVEEKTEPEEEELFHKVGILFVKYSRV</sequence>
<proteinExistence type="predicted"/>
<dbReference type="GeneID" id="9055778"/>
<dbReference type="OMA" id="HVANLMK"/>
<dbReference type="RefSeq" id="XP_002779101.1">
    <property type="nucleotide sequence ID" value="XM_002779055.1"/>
</dbReference>
<reference evidence="1 2" key="1">
    <citation type="submission" date="2008-07" db="EMBL/GenBank/DDBJ databases">
        <authorList>
            <person name="El-Sayed N."/>
            <person name="Caler E."/>
            <person name="Inman J."/>
            <person name="Amedeo P."/>
            <person name="Hass B."/>
            <person name="Wortman J."/>
        </authorList>
    </citation>
    <scope>NUCLEOTIDE SEQUENCE [LARGE SCALE GENOMIC DNA]</scope>
    <source>
        <strain evidence="2">ATCC 50983 / TXsc</strain>
    </source>
</reference>
<name>C5KX40_PERM5</name>
<organism evidence="2">
    <name type="scientific">Perkinsus marinus (strain ATCC 50983 / TXsc)</name>
    <dbReference type="NCBI Taxonomy" id="423536"/>
    <lineage>
        <taxon>Eukaryota</taxon>
        <taxon>Sar</taxon>
        <taxon>Alveolata</taxon>
        <taxon>Perkinsozoa</taxon>
        <taxon>Perkinsea</taxon>
        <taxon>Perkinsida</taxon>
        <taxon>Perkinsidae</taxon>
        <taxon>Perkinsus</taxon>
    </lineage>
</organism>
<dbReference type="InParanoid" id="C5KX40"/>
<evidence type="ECO:0000313" key="2">
    <source>
        <dbReference type="Proteomes" id="UP000007800"/>
    </source>
</evidence>